<gene>
    <name evidence="8" type="ORF">R3Q59_41705</name>
</gene>
<dbReference type="InterPro" id="IPR032808">
    <property type="entry name" value="DoxX"/>
</dbReference>
<evidence type="ECO:0000256" key="3">
    <source>
        <dbReference type="ARBA" id="ARBA00022475"/>
    </source>
</evidence>
<reference evidence="8 9" key="1">
    <citation type="submission" date="2023-10" db="EMBL/GenBank/DDBJ databases">
        <title>Development of a sustainable strategy for remediation of hydrocarbon-contaminated territories based on the waste exchange concept.</title>
        <authorList>
            <person name="Krivoruchko A."/>
        </authorList>
    </citation>
    <scope>NUCLEOTIDE SEQUENCE [LARGE SCALE GENOMIC DNA]</scope>
    <source>
        <strain evidence="8 9">IEGM 60</strain>
    </source>
</reference>
<keyword evidence="3" id="KW-1003">Cell membrane</keyword>
<evidence type="ECO:0000256" key="6">
    <source>
        <dbReference type="ARBA" id="ARBA00023136"/>
    </source>
</evidence>
<name>A0ABU4CTV1_RHOJO</name>
<proteinExistence type="inferred from homology"/>
<keyword evidence="5 7" id="KW-1133">Transmembrane helix</keyword>
<dbReference type="EMBL" id="JAWLKA010000059">
    <property type="protein sequence ID" value="MDV6286989.1"/>
    <property type="molecule type" value="Genomic_DNA"/>
</dbReference>
<keyword evidence="4 7" id="KW-0812">Transmembrane</keyword>
<feature type="transmembrane region" description="Helical" evidence="7">
    <location>
        <begin position="77"/>
        <end position="99"/>
    </location>
</feature>
<evidence type="ECO:0000256" key="7">
    <source>
        <dbReference type="SAM" id="Phobius"/>
    </source>
</evidence>
<sequence length="175" mass="17626">MDIGLLILRLIVGAILFVHGMQKARGWFDGPGLDGAVAMFGKIGQEPPRQKVRLAIACEVSAAALLVLGLATPLAAAIAAATMLVAGAALTTLTGKVWITSGGGEYPLVLGALAVVIGFTGPGAYSLDAISGLDSWTAGHSTVTGILVAAVALVGASQPIISTRRILARRGADTN</sequence>
<feature type="transmembrane region" description="Helical" evidence="7">
    <location>
        <begin position="106"/>
        <end position="125"/>
    </location>
</feature>
<evidence type="ECO:0000256" key="4">
    <source>
        <dbReference type="ARBA" id="ARBA00022692"/>
    </source>
</evidence>
<comment type="subcellular location">
    <subcellularLocation>
        <location evidence="1">Cell membrane</location>
        <topology evidence="1">Multi-pass membrane protein</topology>
    </subcellularLocation>
</comment>
<dbReference type="Pfam" id="PF07681">
    <property type="entry name" value="DoxX"/>
    <property type="match status" value="1"/>
</dbReference>
<dbReference type="InterPro" id="IPR051907">
    <property type="entry name" value="DoxX-like_oxidoreductase"/>
</dbReference>
<evidence type="ECO:0000256" key="5">
    <source>
        <dbReference type="ARBA" id="ARBA00022989"/>
    </source>
</evidence>
<accession>A0ABU4CTV1</accession>
<feature type="transmembrane region" description="Helical" evidence="7">
    <location>
        <begin position="6"/>
        <end position="22"/>
    </location>
</feature>
<evidence type="ECO:0000313" key="9">
    <source>
        <dbReference type="Proteomes" id="UP001185737"/>
    </source>
</evidence>
<comment type="caution">
    <text evidence="8">The sequence shown here is derived from an EMBL/GenBank/DDBJ whole genome shotgun (WGS) entry which is preliminary data.</text>
</comment>
<feature type="transmembrane region" description="Helical" evidence="7">
    <location>
        <begin position="137"/>
        <end position="161"/>
    </location>
</feature>
<dbReference type="RefSeq" id="WP_317571933.1">
    <property type="nucleotide sequence ID" value="NZ_JAWLKA010000059.1"/>
</dbReference>
<keyword evidence="9" id="KW-1185">Reference proteome</keyword>
<dbReference type="PANTHER" id="PTHR33452">
    <property type="entry name" value="OXIDOREDUCTASE CATD-RELATED"/>
    <property type="match status" value="1"/>
</dbReference>
<evidence type="ECO:0000313" key="8">
    <source>
        <dbReference type="EMBL" id="MDV6286989.1"/>
    </source>
</evidence>
<comment type="similarity">
    <text evidence="2">Belongs to the DoxX family.</text>
</comment>
<protein>
    <submittedName>
        <fullName evidence="8">DoxX family protein</fullName>
    </submittedName>
</protein>
<dbReference type="PANTHER" id="PTHR33452:SF1">
    <property type="entry name" value="INNER MEMBRANE PROTEIN YPHA-RELATED"/>
    <property type="match status" value="1"/>
</dbReference>
<evidence type="ECO:0000256" key="1">
    <source>
        <dbReference type="ARBA" id="ARBA00004651"/>
    </source>
</evidence>
<dbReference type="Proteomes" id="UP001185737">
    <property type="component" value="Unassembled WGS sequence"/>
</dbReference>
<organism evidence="8 9">
    <name type="scientific">Rhodococcus jostii</name>
    <dbReference type="NCBI Taxonomy" id="132919"/>
    <lineage>
        <taxon>Bacteria</taxon>
        <taxon>Bacillati</taxon>
        <taxon>Actinomycetota</taxon>
        <taxon>Actinomycetes</taxon>
        <taxon>Mycobacteriales</taxon>
        <taxon>Nocardiaceae</taxon>
        <taxon>Rhodococcus</taxon>
    </lineage>
</organism>
<evidence type="ECO:0000256" key="2">
    <source>
        <dbReference type="ARBA" id="ARBA00006679"/>
    </source>
</evidence>
<keyword evidence="6 7" id="KW-0472">Membrane</keyword>